<evidence type="ECO:0000256" key="1">
    <source>
        <dbReference type="SAM" id="MobiDB-lite"/>
    </source>
</evidence>
<evidence type="ECO:0000313" key="2">
    <source>
        <dbReference type="EMBL" id="MPC69945.1"/>
    </source>
</evidence>
<proteinExistence type="predicted"/>
<keyword evidence="3" id="KW-1185">Reference proteome</keyword>
<dbReference type="EMBL" id="VSRR010030254">
    <property type="protein sequence ID" value="MPC69945.1"/>
    <property type="molecule type" value="Genomic_DNA"/>
</dbReference>
<gene>
    <name evidence="2" type="ORF">E2C01_064178</name>
</gene>
<dbReference type="Proteomes" id="UP000324222">
    <property type="component" value="Unassembled WGS sequence"/>
</dbReference>
<feature type="region of interest" description="Disordered" evidence="1">
    <location>
        <begin position="58"/>
        <end position="90"/>
    </location>
</feature>
<reference evidence="2 3" key="1">
    <citation type="submission" date="2019-05" db="EMBL/GenBank/DDBJ databases">
        <title>Another draft genome of Portunus trituberculatus and its Hox gene families provides insights of decapod evolution.</title>
        <authorList>
            <person name="Jeong J.-H."/>
            <person name="Song I."/>
            <person name="Kim S."/>
            <person name="Choi T."/>
            <person name="Kim D."/>
            <person name="Ryu S."/>
            <person name="Kim W."/>
        </authorList>
    </citation>
    <scope>NUCLEOTIDE SEQUENCE [LARGE SCALE GENOMIC DNA]</scope>
    <source>
        <tissue evidence="2">Muscle</tissue>
    </source>
</reference>
<sequence length="90" mass="10012">MVSRKLKFARRFPTRQLFPAAHIPLTLAARQAGSLFTYTWLWQHLPFSCPVFIMATKRPSASPAGGDPPKRAGKTYNGGKAGQGRKRPMK</sequence>
<name>A0A5B7HK42_PORTR</name>
<protein>
    <submittedName>
        <fullName evidence="2">Uncharacterized protein</fullName>
    </submittedName>
</protein>
<evidence type="ECO:0000313" key="3">
    <source>
        <dbReference type="Proteomes" id="UP000324222"/>
    </source>
</evidence>
<accession>A0A5B7HK42</accession>
<organism evidence="2 3">
    <name type="scientific">Portunus trituberculatus</name>
    <name type="common">Swimming crab</name>
    <name type="synonym">Neptunus trituberculatus</name>
    <dbReference type="NCBI Taxonomy" id="210409"/>
    <lineage>
        <taxon>Eukaryota</taxon>
        <taxon>Metazoa</taxon>
        <taxon>Ecdysozoa</taxon>
        <taxon>Arthropoda</taxon>
        <taxon>Crustacea</taxon>
        <taxon>Multicrustacea</taxon>
        <taxon>Malacostraca</taxon>
        <taxon>Eumalacostraca</taxon>
        <taxon>Eucarida</taxon>
        <taxon>Decapoda</taxon>
        <taxon>Pleocyemata</taxon>
        <taxon>Brachyura</taxon>
        <taxon>Eubrachyura</taxon>
        <taxon>Portunoidea</taxon>
        <taxon>Portunidae</taxon>
        <taxon>Portuninae</taxon>
        <taxon>Portunus</taxon>
    </lineage>
</organism>
<comment type="caution">
    <text evidence="2">The sequence shown here is derived from an EMBL/GenBank/DDBJ whole genome shotgun (WGS) entry which is preliminary data.</text>
</comment>
<dbReference type="AlphaFoldDB" id="A0A5B7HK42"/>